<protein>
    <submittedName>
        <fullName evidence="1">Uncharacterized protein</fullName>
    </submittedName>
</protein>
<dbReference type="EMBL" id="FN554767">
    <property type="protein sequence ID" value="CBG27808.1"/>
    <property type="molecule type" value="Genomic_DNA"/>
</dbReference>
<reference evidence="1 2" key="1">
    <citation type="journal article" date="2010" name="PLoS ONE">
        <title>Complete genome sequence and comparative metabolic profiling of the prototypical enteroaggregative Escherichia coli strain 042.</title>
        <authorList>
            <person name="Chaudhuri R.R."/>
            <person name="Sebaihia M."/>
            <person name="Hobman J.L."/>
            <person name="Webber M.A."/>
            <person name="Leyton D.L."/>
            <person name="Goldberg M.D."/>
            <person name="Cunningham A.F."/>
            <person name="Scott-Tucker A."/>
            <person name="Ferguson P.R."/>
            <person name="Thomas C.M."/>
            <person name="Frankel G."/>
            <person name="Tang C.M."/>
            <person name="Dudley E.G."/>
            <person name="Roberts I.S."/>
            <person name="Rasko D.A."/>
            <person name="Pallen M.J."/>
            <person name="Parkhill J."/>
            <person name="Nataro J.P."/>
            <person name="Thomson N.R."/>
            <person name="Henderson I.R."/>
        </authorList>
    </citation>
    <scope>NUCLEOTIDE SEQUENCE [LARGE SCALE GENOMIC DNA]</scope>
    <source>
        <strain evidence="2">042 / EAEC</strain>
        <plasmid evidence="2">Plasmid pAA</plasmid>
    </source>
</reference>
<dbReference type="Proteomes" id="UP000001407">
    <property type="component" value="Plasmid pAA"/>
</dbReference>
<keyword evidence="1" id="KW-0614">Plasmid</keyword>
<proteinExistence type="predicted"/>
<sequence length="61" mass="6659">MCKIKIVPRPTFDISIFAAFTVPATVRDSIVATSFLFILLETLLVNSDTATSPVHQSMSCI</sequence>
<dbReference type="KEGG" id="elo:EC042_pAA056"/>
<dbReference type="HOGENOM" id="CLU_2915085_0_0_6"/>
<gene>
    <name evidence="1" type="ordered locus">EC042_pAA056</name>
</gene>
<evidence type="ECO:0000313" key="2">
    <source>
        <dbReference type="Proteomes" id="UP000001407"/>
    </source>
</evidence>
<evidence type="ECO:0000313" key="1">
    <source>
        <dbReference type="EMBL" id="CBG27808.1"/>
    </source>
</evidence>
<geneLocation type="plasmid" evidence="1 2">
    <name>pAA</name>
</geneLocation>
<name>D3H545_ECO44</name>
<accession>D3H545</accession>
<organism evidence="1 2">
    <name type="scientific">Escherichia coli O44:H18 (strain 042 / EAEC)</name>
    <dbReference type="NCBI Taxonomy" id="216592"/>
    <lineage>
        <taxon>Bacteria</taxon>
        <taxon>Pseudomonadati</taxon>
        <taxon>Pseudomonadota</taxon>
        <taxon>Gammaproteobacteria</taxon>
        <taxon>Enterobacterales</taxon>
        <taxon>Enterobacteriaceae</taxon>
        <taxon>Escherichia</taxon>
    </lineage>
</organism>
<dbReference type="AlphaFoldDB" id="D3H545"/>